<accession>A0A2W5STW7</accession>
<dbReference type="EMBL" id="QFQP01000154">
    <property type="protein sequence ID" value="PZR02936.1"/>
    <property type="molecule type" value="Genomic_DNA"/>
</dbReference>
<dbReference type="Proteomes" id="UP000249061">
    <property type="component" value="Unassembled WGS sequence"/>
</dbReference>
<name>A0A2W5STW7_9BACT</name>
<sequence>MSEAWRPSIVSSLYQASVEASVFRTKYTEKERFLAFFEQVEGRSIPQNESTAPLEFLGMASPTAKGAGLEGKAVIRRYTNADLSPHFSVEVQPSIGTRIETHQTRSASRKSTYVNEVDDLIREHLGHAEVREVPLANAFKAQGKQLQQLGAGDMGPWRARGPSANSCTTPICEVIRAGGGDAPASAAGAQQYLYDLFGINTKGGPK</sequence>
<gene>
    <name evidence="1" type="ORF">DI536_36640</name>
</gene>
<organism evidence="1 2">
    <name type="scientific">Archangium gephyra</name>
    <dbReference type="NCBI Taxonomy" id="48"/>
    <lineage>
        <taxon>Bacteria</taxon>
        <taxon>Pseudomonadati</taxon>
        <taxon>Myxococcota</taxon>
        <taxon>Myxococcia</taxon>
        <taxon>Myxococcales</taxon>
        <taxon>Cystobacterineae</taxon>
        <taxon>Archangiaceae</taxon>
        <taxon>Archangium</taxon>
    </lineage>
</organism>
<dbReference type="AlphaFoldDB" id="A0A2W5STW7"/>
<protein>
    <submittedName>
        <fullName evidence="1">Uncharacterized protein</fullName>
    </submittedName>
</protein>
<proteinExistence type="predicted"/>
<comment type="caution">
    <text evidence="1">The sequence shown here is derived from an EMBL/GenBank/DDBJ whole genome shotgun (WGS) entry which is preliminary data.</text>
</comment>
<reference evidence="1 2" key="1">
    <citation type="submission" date="2017-08" db="EMBL/GenBank/DDBJ databases">
        <title>Infants hospitalized years apart are colonized by the same room-sourced microbial strains.</title>
        <authorList>
            <person name="Brooks B."/>
            <person name="Olm M.R."/>
            <person name="Firek B.A."/>
            <person name="Baker R."/>
            <person name="Thomas B.C."/>
            <person name="Morowitz M.J."/>
            <person name="Banfield J.F."/>
        </authorList>
    </citation>
    <scope>NUCLEOTIDE SEQUENCE [LARGE SCALE GENOMIC DNA]</scope>
    <source>
        <strain evidence="1">S2_003_000_R2_14</strain>
    </source>
</reference>
<evidence type="ECO:0000313" key="2">
    <source>
        <dbReference type="Proteomes" id="UP000249061"/>
    </source>
</evidence>
<evidence type="ECO:0000313" key="1">
    <source>
        <dbReference type="EMBL" id="PZR02936.1"/>
    </source>
</evidence>